<evidence type="ECO:0000313" key="1">
    <source>
        <dbReference type="EMBL" id="NBC37238.1"/>
    </source>
</evidence>
<dbReference type="EMBL" id="JAAAPO010000004">
    <property type="protein sequence ID" value="NBC37238.1"/>
    <property type="molecule type" value="Genomic_DNA"/>
</dbReference>
<comment type="caution">
    <text evidence="1">The sequence shown here is derived from an EMBL/GenBank/DDBJ whole genome shotgun (WGS) entry which is preliminary data.</text>
</comment>
<name>A0ABW9XFI1_9SPHN</name>
<gene>
    <name evidence="1" type="ORF">GTZ99_11795</name>
</gene>
<protein>
    <submittedName>
        <fullName evidence="1">Uncharacterized protein</fullName>
    </submittedName>
</protein>
<dbReference type="Proteomes" id="UP000753724">
    <property type="component" value="Unassembled WGS sequence"/>
</dbReference>
<accession>A0ABW9XFI1</accession>
<reference evidence="2" key="1">
    <citation type="submission" date="2020-01" db="EMBL/GenBank/DDBJ databases">
        <title>Sphingomonas sp. strain CSW-10.</title>
        <authorList>
            <person name="Chen W.-M."/>
        </authorList>
    </citation>
    <scope>NUCLEOTIDE SEQUENCE [LARGE SCALE GENOMIC DNA]</scope>
    <source>
        <strain evidence="2">FSY-8</strain>
    </source>
</reference>
<keyword evidence="2" id="KW-1185">Reference proteome</keyword>
<organism evidence="1 2">
    <name type="scientific">Novosphingobium ovatum</name>
    <dbReference type="NCBI Taxonomy" id="1908523"/>
    <lineage>
        <taxon>Bacteria</taxon>
        <taxon>Pseudomonadati</taxon>
        <taxon>Pseudomonadota</taxon>
        <taxon>Alphaproteobacteria</taxon>
        <taxon>Sphingomonadales</taxon>
        <taxon>Sphingomonadaceae</taxon>
        <taxon>Novosphingobium</taxon>
    </lineage>
</organism>
<evidence type="ECO:0000313" key="2">
    <source>
        <dbReference type="Proteomes" id="UP000753724"/>
    </source>
</evidence>
<sequence length="322" mass="36296">MFIIPELPAPGSLADPSFMTSDAGESWIGALAENFPHTRYWRDRSDCWSLKSLNALAARIIDARYDGNAIEDAMEAEFPPAEPYQTWYHEVAPQLRSCLHEADLDDDSEAIDAIRYAWEDHAAERDDSSVADLFASYDRCELLFRFSAERWLDDALVFSHRPWPQASELAITANLQFALNNLGYTIGEFRKVSGNRHPADRALPRHSRRRRAPIISHEQLAEIIDNACSTSFLFCLYAIVPIPDLIALDLSRPVTFEKCWVATMDPINGTFFDVPANGPVTVKPEDGRFLSGGHLRWSPENICGLHTPYYHASVKQPAPENC</sequence>
<dbReference type="RefSeq" id="WP_161719076.1">
    <property type="nucleotide sequence ID" value="NZ_JAAAPO010000004.1"/>
</dbReference>
<proteinExistence type="predicted"/>